<reference evidence="5 6" key="1">
    <citation type="submission" date="2019-03" db="EMBL/GenBank/DDBJ databases">
        <title>Sapientia aquatica gen. nov., sp. nov., isolated from a crater lake.</title>
        <authorList>
            <person name="Felfoldi T."/>
            <person name="Szabo A."/>
            <person name="Toth E."/>
            <person name="Schumann P."/>
            <person name="Keki Z."/>
            <person name="Marialigeti K."/>
            <person name="Mathe I."/>
        </authorList>
    </citation>
    <scope>NUCLEOTIDE SEQUENCE [LARGE SCALE GENOMIC DNA]</scope>
    <source>
        <strain evidence="5 6">SA-152</strain>
    </source>
</reference>
<dbReference type="Proteomes" id="UP000294829">
    <property type="component" value="Unassembled WGS sequence"/>
</dbReference>
<dbReference type="PROSITE" id="PS00101">
    <property type="entry name" value="HEXAPEP_TRANSFERASES"/>
    <property type="match status" value="2"/>
</dbReference>
<evidence type="ECO:0000256" key="4">
    <source>
        <dbReference type="ARBA" id="ARBA00023315"/>
    </source>
</evidence>
<dbReference type="OrthoDB" id="272049at2"/>
<dbReference type="CDD" id="cd03358">
    <property type="entry name" value="LbH_WxcM_N_like"/>
    <property type="match status" value="1"/>
</dbReference>
<dbReference type="AlphaFoldDB" id="A0A4R5W546"/>
<keyword evidence="3" id="KW-0677">Repeat</keyword>
<dbReference type="InterPro" id="IPR018357">
    <property type="entry name" value="Hexapep_transf_CS"/>
</dbReference>
<evidence type="ECO:0000256" key="2">
    <source>
        <dbReference type="ARBA" id="ARBA00022679"/>
    </source>
</evidence>
<name>A0A4R5W546_9BURK</name>
<proteinExistence type="inferred from homology"/>
<dbReference type="InterPro" id="IPR001451">
    <property type="entry name" value="Hexapep"/>
</dbReference>
<gene>
    <name evidence="5" type="ORF">E2I14_07350</name>
</gene>
<dbReference type="Gene3D" id="2.160.10.10">
    <property type="entry name" value="Hexapeptide repeat proteins"/>
    <property type="match status" value="1"/>
</dbReference>
<dbReference type="GO" id="GO:0016746">
    <property type="term" value="F:acyltransferase activity"/>
    <property type="evidence" value="ECO:0007669"/>
    <property type="project" value="UniProtKB-KW"/>
</dbReference>
<evidence type="ECO:0000256" key="1">
    <source>
        <dbReference type="ARBA" id="ARBA00007274"/>
    </source>
</evidence>
<evidence type="ECO:0000313" key="6">
    <source>
        <dbReference type="Proteomes" id="UP000294829"/>
    </source>
</evidence>
<keyword evidence="4" id="KW-0012">Acyltransferase</keyword>
<comment type="caution">
    <text evidence="5">The sequence shown here is derived from an EMBL/GenBank/DDBJ whole genome shotgun (WGS) entry which is preliminary data.</text>
</comment>
<dbReference type="PANTHER" id="PTHR43300:SF4">
    <property type="entry name" value="ACYL-[ACYL-CARRIER-PROTEIN]--UDP-N-ACETYLGLUCOSAMINE O-ACYLTRANSFERASE"/>
    <property type="match status" value="1"/>
</dbReference>
<dbReference type="SUPFAM" id="SSF51161">
    <property type="entry name" value="Trimeric LpxA-like enzymes"/>
    <property type="match status" value="1"/>
</dbReference>
<dbReference type="Pfam" id="PF00132">
    <property type="entry name" value="Hexapep"/>
    <property type="match status" value="2"/>
</dbReference>
<dbReference type="PANTHER" id="PTHR43300">
    <property type="entry name" value="ACETYLTRANSFERASE"/>
    <property type="match status" value="1"/>
</dbReference>
<dbReference type="InterPro" id="IPR050179">
    <property type="entry name" value="Trans_hexapeptide_repeat"/>
</dbReference>
<organism evidence="5 6">
    <name type="scientific">Sapientia aquatica</name>
    <dbReference type="NCBI Taxonomy" id="1549640"/>
    <lineage>
        <taxon>Bacteria</taxon>
        <taxon>Pseudomonadati</taxon>
        <taxon>Pseudomonadota</taxon>
        <taxon>Betaproteobacteria</taxon>
        <taxon>Burkholderiales</taxon>
        <taxon>Oxalobacteraceae</taxon>
        <taxon>Sapientia</taxon>
    </lineage>
</organism>
<protein>
    <submittedName>
        <fullName evidence="5">N-acetyltransferase</fullName>
    </submittedName>
</protein>
<sequence>MTNNTPNQAPLIDYFIHHLSDVQSTAIGSGSTVWQFCVVLKGAKIGANVNICSHCFIENEVVIGDNVTVKNGVSLFDGITLEDNVLVGPNVTFTNDKRPRSKVYPSQFPKTLIKTGASIGGGAVILPGVTIGEHAMIGAGAIVTKDVPDNAVVYGDAARVKATFNE</sequence>
<keyword evidence="2 5" id="KW-0808">Transferase</keyword>
<dbReference type="EMBL" id="SMYL01000002">
    <property type="protein sequence ID" value="TDK67555.1"/>
    <property type="molecule type" value="Genomic_DNA"/>
</dbReference>
<dbReference type="InterPro" id="IPR011004">
    <property type="entry name" value="Trimer_LpxA-like_sf"/>
</dbReference>
<evidence type="ECO:0000256" key="3">
    <source>
        <dbReference type="ARBA" id="ARBA00022737"/>
    </source>
</evidence>
<accession>A0A4R5W546</accession>
<keyword evidence="6" id="KW-1185">Reference proteome</keyword>
<dbReference type="RefSeq" id="WP_133326920.1">
    <property type="nucleotide sequence ID" value="NZ_SMYL01000002.1"/>
</dbReference>
<comment type="similarity">
    <text evidence="1">Belongs to the transferase hexapeptide repeat family.</text>
</comment>
<evidence type="ECO:0000313" key="5">
    <source>
        <dbReference type="EMBL" id="TDK67555.1"/>
    </source>
</evidence>